<protein>
    <submittedName>
        <fullName evidence="2">Uncharacterized protein</fullName>
    </submittedName>
</protein>
<evidence type="ECO:0000313" key="3">
    <source>
        <dbReference type="Proteomes" id="UP000215914"/>
    </source>
</evidence>
<sequence length="74" mass="8756">MIICVEGFIFSSHSQENPIIHLFRHSLSSIYQRIIINRGDSFFSKTLDMKFIFFLIYSSSIQKIQTSIIRHVFK</sequence>
<dbReference type="EMBL" id="CM007897">
    <property type="protein sequence ID" value="OTG19381.1"/>
    <property type="molecule type" value="Genomic_DNA"/>
</dbReference>
<dbReference type="AlphaFoldDB" id="A0A251UAR8"/>
<accession>A0A251UAR8</accession>
<reference evidence="2" key="2">
    <citation type="submission" date="2017-02" db="EMBL/GenBank/DDBJ databases">
        <title>Sunflower complete genome.</title>
        <authorList>
            <person name="Langlade N."/>
            <person name="Munos S."/>
        </authorList>
    </citation>
    <scope>NUCLEOTIDE SEQUENCE [LARGE SCALE GENOMIC DNA]</scope>
    <source>
        <tissue evidence="2">Leaves</tissue>
    </source>
</reference>
<reference evidence="1" key="3">
    <citation type="submission" date="2020-06" db="EMBL/GenBank/DDBJ databases">
        <title>Helianthus annuus Genome sequencing and assembly Release 2.</title>
        <authorList>
            <person name="Gouzy J."/>
            <person name="Langlade N."/>
            <person name="Munos S."/>
        </authorList>
    </citation>
    <scope>NUCLEOTIDE SEQUENCE</scope>
    <source>
        <tissue evidence="1">Leaves</tissue>
    </source>
</reference>
<evidence type="ECO:0000313" key="2">
    <source>
        <dbReference type="EMBL" id="OTG19381.1"/>
    </source>
</evidence>
<dbReference type="EMBL" id="MNCJ02000323">
    <property type="protein sequence ID" value="KAF5796425.1"/>
    <property type="molecule type" value="Genomic_DNA"/>
</dbReference>
<name>A0A251UAR8_HELAN</name>
<dbReference type="Gramene" id="mRNA:HanXRQr2_Chr08g0351311">
    <property type="protein sequence ID" value="mRNA:HanXRQr2_Chr08g0351311"/>
    <property type="gene ID" value="HanXRQr2_Chr08g0351311"/>
</dbReference>
<proteinExistence type="predicted"/>
<dbReference type="Proteomes" id="UP000215914">
    <property type="component" value="Chromosome 8"/>
</dbReference>
<keyword evidence="3" id="KW-1185">Reference proteome</keyword>
<gene>
    <name evidence="2" type="ORF">HannXRQ_Chr08g0233441</name>
    <name evidence="1" type="ORF">HanXRQr2_Chr08g0351311</name>
</gene>
<dbReference type="InParanoid" id="A0A251UAR8"/>
<reference evidence="1 3" key="1">
    <citation type="journal article" date="2017" name="Nature">
        <title>The sunflower genome provides insights into oil metabolism, flowering and Asterid evolution.</title>
        <authorList>
            <person name="Badouin H."/>
            <person name="Gouzy J."/>
            <person name="Grassa C.J."/>
            <person name="Murat F."/>
            <person name="Staton S.E."/>
            <person name="Cottret L."/>
            <person name="Lelandais-Briere C."/>
            <person name="Owens G.L."/>
            <person name="Carrere S."/>
            <person name="Mayjonade B."/>
            <person name="Legrand L."/>
            <person name="Gill N."/>
            <person name="Kane N.C."/>
            <person name="Bowers J.E."/>
            <person name="Hubner S."/>
            <person name="Bellec A."/>
            <person name="Berard A."/>
            <person name="Berges H."/>
            <person name="Blanchet N."/>
            <person name="Boniface M.C."/>
            <person name="Brunel D."/>
            <person name="Catrice O."/>
            <person name="Chaidir N."/>
            <person name="Claudel C."/>
            <person name="Donnadieu C."/>
            <person name="Faraut T."/>
            <person name="Fievet G."/>
            <person name="Helmstetter N."/>
            <person name="King M."/>
            <person name="Knapp S.J."/>
            <person name="Lai Z."/>
            <person name="Le Paslier M.C."/>
            <person name="Lippi Y."/>
            <person name="Lorenzon L."/>
            <person name="Mandel J.R."/>
            <person name="Marage G."/>
            <person name="Marchand G."/>
            <person name="Marquand E."/>
            <person name="Bret-Mestries E."/>
            <person name="Morien E."/>
            <person name="Nambeesan S."/>
            <person name="Nguyen T."/>
            <person name="Pegot-Espagnet P."/>
            <person name="Pouilly N."/>
            <person name="Raftis F."/>
            <person name="Sallet E."/>
            <person name="Schiex T."/>
            <person name="Thomas J."/>
            <person name="Vandecasteele C."/>
            <person name="Vares D."/>
            <person name="Vear F."/>
            <person name="Vautrin S."/>
            <person name="Crespi M."/>
            <person name="Mangin B."/>
            <person name="Burke J.M."/>
            <person name="Salse J."/>
            <person name="Munos S."/>
            <person name="Vincourt P."/>
            <person name="Rieseberg L.H."/>
            <person name="Langlade N.B."/>
        </authorList>
    </citation>
    <scope>NUCLEOTIDE SEQUENCE [LARGE SCALE GENOMIC DNA]</scope>
    <source>
        <strain evidence="3">cv. SF193</strain>
        <tissue evidence="1">Leaves</tissue>
    </source>
</reference>
<organism evidence="2 3">
    <name type="scientific">Helianthus annuus</name>
    <name type="common">Common sunflower</name>
    <dbReference type="NCBI Taxonomy" id="4232"/>
    <lineage>
        <taxon>Eukaryota</taxon>
        <taxon>Viridiplantae</taxon>
        <taxon>Streptophyta</taxon>
        <taxon>Embryophyta</taxon>
        <taxon>Tracheophyta</taxon>
        <taxon>Spermatophyta</taxon>
        <taxon>Magnoliopsida</taxon>
        <taxon>eudicotyledons</taxon>
        <taxon>Gunneridae</taxon>
        <taxon>Pentapetalae</taxon>
        <taxon>asterids</taxon>
        <taxon>campanulids</taxon>
        <taxon>Asterales</taxon>
        <taxon>Asteraceae</taxon>
        <taxon>Asteroideae</taxon>
        <taxon>Heliantheae alliance</taxon>
        <taxon>Heliantheae</taxon>
        <taxon>Helianthus</taxon>
    </lineage>
</organism>
<evidence type="ECO:0000313" key="1">
    <source>
        <dbReference type="EMBL" id="KAF5796425.1"/>
    </source>
</evidence>